<dbReference type="EMBL" id="CP063361">
    <property type="protein sequence ID" value="UOD27302.1"/>
    <property type="molecule type" value="Genomic_DNA"/>
</dbReference>
<dbReference type="InterPro" id="IPR018511">
    <property type="entry name" value="Hemolysin-typ_Ca-bd_CS"/>
</dbReference>
<dbReference type="Gene3D" id="2.150.10.10">
    <property type="entry name" value="Serralysin-like metalloprotease, C-terminal"/>
    <property type="match status" value="4"/>
</dbReference>
<dbReference type="InterPro" id="IPR001343">
    <property type="entry name" value="Hemolysn_Ca-bd"/>
</dbReference>
<comment type="subcellular location">
    <subcellularLocation>
        <location evidence="1">Secreted</location>
    </subcellularLocation>
</comment>
<proteinExistence type="predicted"/>
<dbReference type="Pfam" id="PF05345">
    <property type="entry name" value="He_PIG"/>
    <property type="match status" value="1"/>
</dbReference>
<evidence type="ECO:0000256" key="1">
    <source>
        <dbReference type="ARBA" id="ARBA00004613"/>
    </source>
</evidence>
<dbReference type="PANTHER" id="PTHR38340">
    <property type="entry name" value="S-LAYER PROTEIN"/>
    <property type="match status" value="1"/>
</dbReference>
<evidence type="ECO:0000313" key="5">
    <source>
        <dbReference type="EMBL" id="UOD27302.1"/>
    </source>
</evidence>
<dbReference type="InterPro" id="IPR006644">
    <property type="entry name" value="Cadg"/>
</dbReference>
<dbReference type="InterPro" id="IPR050557">
    <property type="entry name" value="RTX_toxin/Mannuronan_C5-epim"/>
</dbReference>
<dbReference type="SMART" id="SM00736">
    <property type="entry name" value="CADG"/>
    <property type="match status" value="1"/>
</dbReference>
<evidence type="ECO:0000259" key="4">
    <source>
        <dbReference type="SMART" id="SM00736"/>
    </source>
</evidence>
<dbReference type="InterPro" id="IPR011049">
    <property type="entry name" value="Serralysin-like_metalloprot_C"/>
</dbReference>
<reference evidence="5 6" key="1">
    <citation type="submission" date="2020-10" db="EMBL/GenBank/DDBJ databases">
        <title>Genome analysis of Massilia species.</title>
        <authorList>
            <person name="Jung D.-H."/>
        </authorList>
    </citation>
    <scope>NUCLEOTIDE SEQUENCE [LARGE SCALE GENOMIC DNA]</scope>
    <source>
        <strain evidence="6">sipir</strain>
    </source>
</reference>
<dbReference type="Proteomes" id="UP000831532">
    <property type="component" value="Chromosome"/>
</dbReference>
<evidence type="ECO:0000313" key="6">
    <source>
        <dbReference type="Proteomes" id="UP000831532"/>
    </source>
</evidence>
<keyword evidence="3" id="KW-0106">Calcium</keyword>
<dbReference type="Pfam" id="PF06594">
    <property type="entry name" value="HCBP_related"/>
    <property type="match status" value="1"/>
</dbReference>
<name>A0ABY3ZXV9_9BURK</name>
<feature type="domain" description="Dystroglycan-type cadherin-like" evidence="4">
    <location>
        <begin position="472"/>
        <end position="567"/>
    </location>
</feature>
<protein>
    <recommendedName>
        <fullName evidence="4">Dystroglycan-type cadherin-like domain-containing protein</fullName>
    </recommendedName>
</protein>
<dbReference type="SUPFAM" id="SSF49313">
    <property type="entry name" value="Cadherin-like"/>
    <property type="match status" value="1"/>
</dbReference>
<dbReference type="PANTHER" id="PTHR38340:SF1">
    <property type="entry name" value="S-LAYER PROTEIN"/>
    <property type="match status" value="1"/>
</dbReference>
<keyword evidence="6" id="KW-1185">Reference proteome</keyword>
<dbReference type="PRINTS" id="PR00313">
    <property type="entry name" value="CABNDNGRPT"/>
</dbReference>
<evidence type="ECO:0000256" key="2">
    <source>
        <dbReference type="ARBA" id="ARBA00022525"/>
    </source>
</evidence>
<dbReference type="PROSITE" id="PS00330">
    <property type="entry name" value="HEMOLYSIN_CALCIUM"/>
    <property type="match status" value="6"/>
</dbReference>
<sequence>MFMNGLPVGVNQVYVYGHGPQQILPRYNITPGTHDVLWMLDCNPDDVIFERRDDDLLIADRSGGRHMTINAYFYKFGGVTQTEQPHLIEEIRFANGMRWDAEAVLARTLLSYKPFTQLDDGDNVMETFMPLDAGGGDDEIRSLANANLLSGGSGNDTLHGGSGADVLRGGTGNDRLDGGAGDDVLAGGAGNDLLDSGTGNDTIQFGRGDGRDTLLTAHGYGVAGKTIALAAGIVPGAVGLIRDGNDLLIEIKGSADALTVSGFFEMSHRDIQIRFADSGVWNGERIAELAKLYRDPDFIDSNESNHTTASDRGQVLNGMGGHDRLTGGTGADVLIGGTGDDTLAGGAGDTVDAGAGFDIITIDGAATVLVGRDSDFDNLLLQGPQAKANVVFGADIKPSDLRMEINPPNMSLLAVSWNDPMSDRPLNLRIDSDVDYGPTRLPALTFTFADGTVLDSGVIRALALGWDNRMPMVAAALPDMATEDSLPFSLVLPADLFRDEDDDGAGLMTVLNMPRWLSFDRASRTLSGTPELFDAGETRLTVGLIDSSGNFASTNFNLSVTRAASVNLTGTADADVLSGKSNHDSLRGLAGDDLLTGMDGNDTLDGGAGKDTLVGGDGDDSYSVDDAGDVIVETGWTSLDHVTSSISLTLPDRVELLTLAGTAPLNGNGNDAHNLLQGNAGVNLLDGLDGIDLLQGGAGNDGLTDTLGRASLLDGGAGSDRLVGGSGNDLFIGGKGADTITTGSGQDMIVFNRGDGVDTVIGTAGADNTLSLGGGIGYASLLLTKSGNDLVLTTGVAEQIVLKGWYAAPGNASVGTLQVVTAASGDYHPGALSPINDNLVEQFDFIAMVARFDQARANGATAWSAWTTLEQFHRGGSDTAAIGADLAYQYALNGNLATVGVTAAIAIVGNSGFGGAAQEFLPGASLNDGSPLLY</sequence>
<gene>
    <name evidence="5" type="ORF">INH39_17350</name>
</gene>
<keyword evidence="2" id="KW-0964">Secreted</keyword>
<organism evidence="5 6">
    <name type="scientific">Massilia violaceinigra</name>
    <dbReference type="NCBI Taxonomy" id="2045208"/>
    <lineage>
        <taxon>Bacteria</taxon>
        <taxon>Pseudomonadati</taxon>
        <taxon>Pseudomonadota</taxon>
        <taxon>Betaproteobacteria</taxon>
        <taxon>Burkholderiales</taxon>
        <taxon>Oxalobacteraceae</taxon>
        <taxon>Telluria group</taxon>
        <taxon>Massilia</taxon>
    </lineage>
</organism>
<dbReference type="Pfam" id="PF00353">
    <property type="entry name" value="HemolysinCabind"/>
    <property type="match status" value="6"/>
</dbReference>
<dbReference type="InterPro" id="IPR010566">
    <property type="entry name" value="Haemolys_ca-bd"/>
</dbReference>
<dbReference type="SUPFAM" id="SSF51120">
    <property type="entry name" value="beta-Roll"/>
    <property type="match status" value="4"/>
</dbReference>
<accession>A0ABY3ZXV9</accession>
<evidence type="ECO:0000256" key="3">
    <source>
        <dbReference type="ARBA" id="ARBA00022837"/>
    </source>
</evidence>
<dbReference type="InterPro" id="IPR015919">
    <property type="entry name" value="Cadherin-like_sf"/>
</dbReference>